<gene>
    <name evidence="1" type="ORF">Asulf_01898</name>
</gene>
<dbReference type="KEGG" id="ast:Asulf_01898"/>
<reference evidence="1 2" key="1">
    <citation type="journal article" date="2013" name="Genome Announc.">
        <title>Complete Genome Sequence of the Thermophilic and Facultatively Chemolithoautotrophic Sulfate Reducer Archaeoglobus sulfaticallidus Strain PM70-1T.</title>
        <authorList>
            <person name="Stokke R."/>
            <person name="Hocking W.P."/>
            <person name="Steinsbu B.O."/>
            <person name="Steen I.H."/>
        </authorList>
    </citation>
    <scope>NUCLEOTIDE SEQUENCE [LARGE SCALE GENOMIC DNA]</scope>
    <source>
        <strain evidence="1">PM70-1</strain>
    </source>
</reference>
<protein>
    <submittedName>
        <fullName evidence="1">Uncharacterized protein</fullName>
    </submittedName>
</protein>
<dbReference type="GeneID" id="15393532"/>
<sequence length="172" mass="20114">MRITIDIPPDVEKKLLEKCNAAGVSPSEFINALVEWYFLRRDRKPAVSVNEFVSNAMNIAKERGVKCKYSDGSYCALETLGDLFEDRKPEPLNPYKCLFCVDYVDRSRKKEIELEDSRVKMKMHEIAMLAARYVFELYGDKLGYQPEVYKIVEEEKKKEISKEDVKKLLDNW</sequence>
<dbReference type="Proteomes" id="UP000013307">
    <property type="component" value="Chromosome"/>
</dbReference>
<organism evidence="1 2">
    <name type="scientific">Archaeoglobus sulfaticallidus PM70-1</name>
    <dbReference type="NCBI Taxonomy" id="387631"/>
    <lineage>
        <taxon>Archaea</taxon>
        <taxon>Methanobacteriati</taxon>
        <taxon>Methanobacteriota</taxon>
        <taxon>Archaeoglobi</taxon>
        <taxon>Archaeoglobales</taxon>
        <taxon>Archaeoglobaceae</taxon>
        <taxon>Archaeoglobus</taxon>
    </lineage>
</organism>
<evidence type="ECO:0000313" key="1">
    <source>
        <dbReference type="EMBL" id="AGK61864.1"/>
    </source>
</evidence>
<dbReference type="OrthoDB" id="50318at2157"/>
<proteinExistence type="predicted"/>
<accession>N0BE10</accession>
<dbReference type="RefSeq" id="WP_015591460.1">
    <property type="nucleotide sequence ID" value="NC_021169.1"/>
</dbReference>
<name>N0BE10_9EURY</name>
<dbReference type="EMBL" id="CP005290">
    <property type="protein sequence ID" value="AGK61864.1"/>
    <property type="molecule type" value="Genomic_DNA"/>
</dbReference>
<evidence type="ECO:0000313" key="2">
    <source>
        <dbReference type="Proteomes" id="UP000013307"/>
    </source>
</evidence>
<keyword evidence="2" id="KW-1185">Reference proteome</keyword>
<dbReference type="STRING" id="387631.Asulf_01898"/>
<dbReference type="eggNOG" id="arCOG10232">
    <property type="taxonomic scope" value="Archaea"/>
</dbReference>
<dbReference type="HOGENOM" id="CLU_1567053_0_0_2"/>
<dbReference type="AlphaFoldDB" id="N0BE10"/>